<dbReference type="AlphaFoldDB" id="A0A543DQV3"/>
<dbReference type="Gene3D" id="3.40.50.720">
    <property type="entry name" value="NAD(P)-binding Rossmann-like Domain"/>
    <property type="match status" value="1"/>
</dbReference>
<gene>
    <name evidence="4" type="ORF">FB558_4263</name>
</gene>
<reference evidence="4 5" key="1">
    <citation type="submission" date="2019-06" db="EMBL/GenBank/DDBJ databases">
        <title>Sequencing the genomes of 1000 actinobacteria strains.</title>
        <authorList>
            <person name="Klenk H.-P."/>
        </authorList>
    </citation>
    <scope>NUCLEOTIDE SEQUENCE [LARGE SCALE GENOMIC DNA]</scope>
    <source>
        <strain evidence="4 5">DSM 45301</strain>
    </source>
</reference>
<comment type="caution">
    <text evidence="4">The sequence shown here is derived from an EMBL/GenBank/DDBJ whole genome shotgun (WGS) entry which is preliminary data.</text>
</comment>
<dbReference type="InterPro" id="IPR036291">
    <property type="entry name" value="NAD(P)-bd_dom_sf"/>
</dbReference>
<evidence type="ECO:0000259" key="3">
    <source>
        <dbReference type="Pfam" id="PF01370"/>
    </source>
</evidence>
<dbReference type="PANTHER" id="PTHR43000">
    <property type="entry name" value="DTDP-D-GLUCOSE 4,6-DEHYDRATASE-RELATED"/>
    <property type="match status" value="1"/>
</dbReference>
<accession>A0A543DQV3</accession>
<dbReference type="Pfam" id="PF01370">
    <property type="entry name" value="Epimerase"/>
    <property type="match status" value="1"/>
</dbReference>
<feature type="region of interest" description="Disordered" evidence="2">
    <location>
        <begin position="132"/>
        <end position="151"/>
    </location>
</feature>
<dbReference type="OrthoDB" id="9801785at2"/>
<dbReference type="EMBL" id="VFPA01000002">
    <property type="protein sequence ID" value="TQM11694.1"/>
    <property type="molecule type" value="Genomic_DNA"/>
</dbReference>
<dbReference type="SUPFAM" id="SSF51735">
    <property type="entry name" value="NAD(P)-binding Rossmann-fold domains"/>
    <property type="match status" value="1"/>
</dbReference>
<sequence>MRVLVTGASGFVMSVFIRALLETDARAQVDAADLSTPDALWWRHLDDVRDRVRTHRVDVREAAAVRALTSSSAPDVVVHGATVTHAPDLERADPTRFVDVNVMGTAHVLDAARQVDSVGRCILISSGAVYGAGTPDGRDPQPESTSTRPDETYGITKLVGELIAARFTDLYGLPVPILRFSKVFGPMERPTGARTAMSVPFHLAGATVAGRAVRITTRSCDASGDWISACDVAAGLVALCRTGAPPSGPISLAAGRRIPVPELLRAFGTEVVWADSGAQLDLDPALRNGKDGSYAVHRARSELGWAPRPLEDQVSEYLAWARRSPEVFAASERPAGVPQT</sequence>
<dbReference type="RefSeq" id="WP_142056017.1">
    <property type="nucleotide sequence ID" value="NZ_VFPA01000002.1"/>
</dbReference>
<feature type="domain" description="NAD-dependent epimerase/dehydratase" evidence="3">
    <location>
        <begin position="3"/>
        <end position="242"/>
    </location>
</feature>
<comment type="similarity">
    <text evidence="1">Belongs to the NAD(P)-dependent epimerase/dehydratase family.</text>
</comment>
<evidence type="ECO:0000256" key="1">
    <source>
        <dbReference type="ARBA" id="ARBA00007637"/>
    </source>
</evidence>
<dbReference type="Proteomes" id="UP000315677">
    <property type="component" value="Unassembled WGS sequence"/>
</dbReference>
<protein>
    <submittedName>
        <fullName evidence="4">dTDP-glucose 4,6-dehydratase/UDP-glucose 4-epimerase</fullName>
    </submittedName>
</protein>
<evidence type="ECO:0000313" key="4">
    <source>
        <dbReference type="EMBL" id="TQM11694.1"/>
    </source>
</evidence>
<evidence type="ECO:0000256" key="2">
    <source>
        <dbReference type="SAM" id="MobiDB-lite"/>
    </source>
</evidence>
<name>A0A543DQV3_9PSEU</name>
<organism evidence="4 5">
    <name type="scientific">Pseudonocardia kunmingensis</name>
    <dbReference type="NCBI Taxonomy" id="630975"/>
    <lineage>
        <taxon>Bacteria</taxon>
        <taxon>Bacillati</taxon>
        <taxon>Actinomycetota</taxon>
        <taxon>Actinomycetes</taxon>
        <taxon>Pseudonocardiales</taxon>
        <taxon>Pseudonocardiaceae</taxon>
        <taxon>Pseudonocardia</taxon>
    </lineage>
</organism>
<keyword evidence="5" id="KW-1185">Reference proteome</keyword>
<evidence type="ECO:0000313" key="5">
    <source>
        <dbReference type="Proteomes" id="UP000315677"/>
    </source>
</evidence>
<dbReference type="InterPro" id="IPR001509">
    <property type="entry name" value="Epimerase_deHydtase"/>
</dbReference>
<proteinExistence type="inferred from homology"/>